<keyword evidence="4 6" id="KW-1133">Transmembrane helix</keyword>
<evidence type="ECO:0000256" key="3">
    <source>
        <dbReference type="ARBA" id="ARBA00022692"/>
    </source>
</evidence>
<keyword evidence="9" id="KW-1185">Reference proteome</keyword>
<reference evidence="8 9" key="1">
    <citation type="submission" date="2022-05" db="EMBL/GenBank/DDBJ databases">
        <authorList>
            <consortium name="Genoscope - CEA"/>
            <person name="William W."/>
        </authorList>
    </citation>
    <scope>NUCLEOTIDE SEQUENCE [LARGE SCALE GENOMIC DNA]</scope>
</reference>
<evidence type="ECO:0000256" key="5">
    <source>
        <dbReference type="ARBA" id="ARBA00023136"/>
    </source>
</evidence>
<evidence type="ECO:0000313" key="8">
    <source>
        <dbReference type="EMBL" id="CAH3163056.1"/>
    </source>
</evidence>
<dbReference type="Proteomes" id="UP001159427">
    <property type="component" value="Unassembled WGS sequence"/>
</dbReference>
<accession>A0ABN8QJC8</accession>
<dbReference type="Pfam" id="PF02535">
    <property type="entry name" value="Zip"/>
    <property type="match status" value="1"/>
</dbReference>
<keyword evidence="7" id="KW-0732">Signal</keyword>
<feature type="transmembrane region" description="Helical" evidence="6">
    <location>
        <begin position="212"/>
        <end position="233"/>
    </location>
</feature>
<gene>
    <name evidence="8" type="ORF">PEVE_00004468</name>
</gene>
<comment type="caution">
    <text evidence="8">The sequence shown here is derived from an EMBL/GenBank/DDBJ whole genome shotgun (WGS) entry which is preliminary data.</text>
</comment>
<dbReference type="EMBL" id="CALNXI010001279">
    <property type="protein sequence ID" value="CAH3163056.1"/>
    <property type="molecule type" value="Genomic_DNA"/>
</dbReference>
<evidence type="ECO:0000313" key="9">
    <source>
        <dbReference type="Proteomes" id="UP001159427"/>
    </source>
</evidence>
<evidence type="ECO:0000256" key="4">
    <source>
        <dbReference type="ARBA" id="ARBA00022989"/>
    </source>
</evidence>
<evidence type="ECO:0000256" key="6">
    <source>
        <dbReference type="SAM" id="Phobius"/>
    </source>
</evidence>
<proteinExistence type="inferred from homology"/>
<dbReference type="InterPro" id="IPR050799">
    <property type="entry name" value="ZIP_Transporter"/>
</dbReference>
<sequence length="274" mass="30942">MDSWSSWQVFSLLCFITLISTTDCRIFSHVHARSLTIPKFIAFDFSNGVFDFQNEIDMDLTRVTASVVISQQYSRPGHSDIYHGQFDDCYSAEVLFESFSIESNRLNQTSFERICPAIVQQIESKSCESGKEDSGESESKAKAWGFGFLSVTIISSASLLGAFIVPFMNKSFYKILLLFMVSLAVGVLSGSGIIHLIPHAFGFHAHDGELGYLWKCLVIIGGIYSFFFLEYVMRMIVRFKEQSTCDNHDKNEMVSDLMSHLSLTQICIKDDSRL</sequence>
<dbReference type="PANTHER" id="PTHR12191">
    <property type="entry name" value="SOLUTE CARRIER FAMILY 39"/>
    <property type="match status" value="1"/>
</dbReference>
<feature type="transmembrane region" description="Helical" evidence="6">
    <location>
        <begin position="175"/>
        <end position="197"/>
    </location>
</feature>
<protein>
    <submittedName>
        <fullName evidence="8">Uncharacterized protein</fullName>
    </submittedName>
</protein>
<keyword evidence="3 6" id="KW-0812">Transmembrane</keyword>
<feature type="chain" id="PRO_5045119192" evidence="7">
    <location>
        <begin position="25"/>
        <end position="274"/>
    </location>
</feature>
<feature type="signal peptide" evidence="7">
    <location>
        <begin position="1"/>
        <end position="24"/>
    </location>
</feature>
<comment type="similarity">
    <text evidence="2">Belongs to the ZIP transporter (TC 2.A.5) family.</text>
</comment>
<feature type="transmembrane region" description="Helical" evidence="6">
    <location>
        <begin position="144"/>
        <end position="168"/>
    </location>
</feature>
<evidence type="ECO:0000256" key="2">
    <source>
        <dbReference type="ARBA" id="ARBA00006939"/>
    </source>
</evidence>
<name>A0ABN8QJC8_9CNID</name>
<comment type="subcellular location">
    <subcellularLocation>
        <location evidence="1">Membrane</location>
        <topology evidence="1">Multi-pass membrane protein</topology>
    </subcellularLocation>
</comment>
<evidence type="ECO:0000256" key="1">
    <source>
        <dbReference type="ARBA" id="ARBA00004141"/>
    </source>
</evidence>
<dbReference type="InterPro" id="IPR003689">
    <property type="entry name" value="ZIP"/>
</dbReference>
<dbReference type="PANTHER" id="PTHR12191:SF37">
    <property type="entry name" value="ZINC TRANSPORTER FOI"/>
    <property type="match status" value="1"/>
</dbReference>
<keyword evidence="5 6" id="KW-0472">Membrane</keyword>
<evidence type="ECO:0000256" key="7">
    <source>
        <dbReference type="SAM" id="SignalP"/>
    </source>
</evidence>
<organism evidence="8 9">
    <name type="scientific">Porites evermanni</name>
    <dbReference type="NCBI Taxonomy" id="104178"/>
    <lineage>
        <taxon>Eukaryota</taxon>
        <taxon>Metazoa</taxon>
        <taxon>Cnidaria</taxon>
        <taxon>Anthozoa</taxon>
        <taxon>Hexacorallia</taxon>
        <taxon>Scleractinia</taxon>
        <taxon>Fungiina</taxon>
        <taxon>Poritidae</taxon>
        <taxon>Porites</taxon>
    </lineage>
</organism>